<dbReference type="AlphaFoldDB" id="A0A0S2HYU6"/>
<sequence length="114" mass="12619" precursor="true">MKKVFVFLVAIAFLLTTNSIFAENPDNNVSTQNPPKATGDITIMGIPYVWSPGEIWCWPSDVIKCVTVHVPTPSDKGSKAVTTYDKDGNKASTFKVIDYQIQKGNDKTIVKLLR</sequence>
<dbReference type="STRING" id="1307839.L21SP5_01490"/>
<evidence type="ECO:0000313" key="2">
    <source>
        <dbReference type="EMBL" id="ALO15138.1"/>
    </source>
</evidence>
<proteinExistence type="predicted"/>
<keyword evidence="1" id="KW-0732">Signal</keyword>
<dbReference type="Proteomes" id="UP000064893">
    <property type="component" value="Chromosome"/>
</dbReference>
<feature type="signal peptide" evidence="1">
    <location>
        <begin position="1"/>
        <end position="22"/>
    </location>
</feature>
<organism evidence="2 3">
    <name type="scientific">Salinivirga cyanobacteriivorans</name>
    <dbReference type="NCBI Taxonomy" id="1307839"/>
    <lineage>
        <taxon>Bacteria</taxon>
        <taxon>Pseudomonadati</taxon>
        <taxon>Bacteroidota</taxon>
        <taxon>Bacteroidia</taxon>
        <taxon>Bacteroidales</taxon>
        <taxon>Salinivirgaceae</taxon>
        <taxon>Salinivirga</taxon>
    </lineage>
</organism>
<name>A0A0S2HYU6_9BACT</name>
<dbReference type="EMBL" id="CP013118">
    <property type="protein sequence ID" value="ALO15138.1"/>
    <property type="molecule type" value="Genomic_DNA"/>
</dbReference>
<dbReference type="OrthoDB" id="9791970at2"/>
<feature type="chain" id="PRO_5006599534" evidence="1">
    <location>
        <begin position="23"/>
        <end position="114"/>
    </location>
</feature>
<keyword evidence="3" id="KW-1185">Reference proteome</keyword>
<protein>
    <submittedName>
        <fullName evidence="2">Uncharacterized protein</fullName>
    </submittedName>
</protein>
<dbReference type="KEGG" id="blq:L21SP5_01490"/>
<gene>
    <name evidence="2" type="ORF">L21SP5_01490</name>
</gene>
<evidence type="ECO:0000313" key="3">
    <source>
        <dbReference type="Proteomes" id="UP000064893"/>
    </source>
</evidence>
<accession>A0A0S2HYU6</accession>
<reference evidence="2 3" key="1">
    <citation type="submission" date="2015-11" db="EMBL/GenBank/DDBJ databases">
        <title>Description and complete genome sequence of a novel strain predominating in hypersaline microbial mats and representing a new family of the Bacteriodetes phylum.</title>
        <authorList>
            <person name="Spring S."/>
            <person name="Bunk B."/>
            <person name="Sproer C."/>
            <person name="Klenk H.-P."/>
        </authorList>
    </citation>
    <scope>NUCLEOTIDE SEQUENCE [LARGE SCALE GENOMIC DNA]</scope>
    <source>
        <strain evidence="2 3">L21-Spi-D4</strain>
    </source>
</reference>
<evidence type="ECO:0000256" key="1">
    <source>
        <dbReference type="SAM" id="SignalP"/>
    </source>
</evidence>
<dbReference type="RefSeq" id="WP_057952624.1">
    <property type="nucleotide sequence ID" value="NZ_CP013118.1"/>
</dbReference>